<accession>A0A562P328</accession>
<evidence type="ECO:0000313" key="2">
    <source>
        <dbReference type="Proteomes" id="UP000317122"/>
    </source>
</evidence>
<evidence type="ECO:0000313" key="1">
    <source>
        <dbReference type="EMBL" id="TWI38854.1"/>
    </source>
</evidence>
<dbReference type="Proteomes" id="UP000317122">
    <property type="component" value="Unassembled WGS sequence"/>
</dbReference>
<dbReference type="RefSeq" id="WP_145716854.1">
    <property type="nucleotide sequence ID" value="NZ_BSPF01000075.1"/>
</dbReference>
<dbReference type="OrthoDB" id="8083510at2"/>
<reference evidence="1 2" key="1">
    <citation type="journal article" date="2015" name="Stand. Genomic Sci.">
        <title>Genomic Encyclopedia of Bacterial and Archaeal Type Strains, Phase III: the genomes of soil and plant-associated and newly described type strains.</title>
        <authorList>
            <person name="Whitman W.B."/>
            <person name="Woyke T."/>
            <person name="Klenk H.P."/>
            <person name="Zhou Y."/>
            <person name="Lilburn T.G."/>
            <person name="Beck B.J."/>
            <person name="De Vos P."/>
            <person name="Vandamme P."/>
            <person name="Eisen J.A."/>
            <person name="Garrity G."/>
            <person name="Hugenholtz P."/>
            <person name="Kyrpides N.C."/>
        </authorList>
    </citation>
    <scope>NUCLEOTIDE SEQUENCE [LARGE SCALE GENOMIC DNA]</scope>
    <source>
        <strain evidence="1 2">CGMCC 1.2546</strain>
    </source>
</reference>
<sequence>MNAKLKGEARRKIILDGYFNNEPLKDIAAKLGCSLASLKVSASKLGCTRTPRAAAEFRRGFHVPEHKRQDYYQLMIAGQYRAHECAQILGLLTMQSSGAE</sequence>
<organism evidence="1 2">
    <name type="scientific">Mesorhizobium tianshanense</name>
    <dbReference type="NCBI Taxonomy" id="39844"/>
    <lineage>
        <taxon>Bacteria</taxon>
        <taxon>Pseudomonadati</taxon>
        <taxon>Pseudomonadota</taxon>
        <taxon>Alphaproteobacteria</taxon>
        <taxon>Hyphomicrobiales</taxon>
        <taxon>Phyllobacteriaceae</taxon>
        <taxon>Mesorhizobium</taxon>
    </lineage>
</organism>
<name>A0A562P328_9HYPH</name>
<comment type="caution">
    <text evidence="1">The sequence shown here is derived from an EMBL/GenBank/DDBJ whole genome shotgun (WGS) entry which is preliminary data.</text>
</comment>
<keyword evidence="2" id="KW-1185">Reference proteome</keyword>
<proteinExistence type="predicted"/>
<protein>
    <submittedName>
        <fullName evidence="1">Uncharacterized protein</fullName>
    </submittedName>
</protein>
<dbReference type="AlphaFoldDB" id="A0A562P328"/>
<dbReference type="EMBL" id="VLKT01000011">
    <property type="protein sequence ID" value="TWI38854.1"/>
    <property type="molecule type" value="Genomic_DNA"/>
</dbReference>
<gene>
    <name evidence="1" type="ORF">IQ26_02277</name>
</gene>